<name>A0A101NQ83_9ACTN</name>
<dbReference type="Proteomes" id="UP000053127">
    <property type="component" value="Unassembled WGS sequence"/>
</dbReference>
<evidence type="ECO:0000313" key="3">
    <source>
        <dbReference type="Proteomes" id="UP000053127"/>
    </source>
</evidence>
<comment type="caution">
    <text evidence="2">The sequence shown here is derived from an EMBL/GenBank/DDBJ whole genome shotgun (WGS) entry which is preliminary data.</text>
</comment>
<sequence>MARRASSSIGWEGPFHRSAGKVRSRAIFWVRGPAHEVACLLAKAGVVAGHPAFKVGLATGGKGQVLALEPVQEVDGRPQMLSRDLKLVVRALLAAAATAKPTQEVPSCVPAQDFPSLGRRVGGDEVLHMPFETDRLLVPLGQGSGGDEDAPDVFDDFAVGEFVQGFVGEGTAAGAEIGQNGGDDAAGEPAQSGGGSFGAGQGVVEGLKLRGWRSASPAAPC</sequence>
<evidence type="ECO:0000313" key="2">
    <source>
        <dbReference type="EMBL" id="KUM97184.1"/>
    </source>
</evidence>
<feature type="region of interest" description="Disordered" evidence="1">
    <location>
        <begin position="173"/>
        <end position="199"/>
    </location>
</feature>
<accession>A0A101NQ83</accession>
<gene>
    <name evidence="2" type="ORF">AQI95_41970</name>
</gene>
<dbReference type="EMBL" id="LMWN01000085">
    <property type="protein sequence ID" value="KUM97184.1"/>
    <property type="molecule type" value="Genomic_DNA"/>
</dbReference>
<organism evidence="2 3">
    <name type="scientific">Streptomyces yokosukanensis</name>
    <dbReference type="NCBI Taxonomy" id="67386"/>
    <lineage>
        <taxon>Bacteria</taxon>
        <taxon>Bacillati</taxon>
        <taxon>Actinomycetota</taxon>
        <taxon>Actinomycetes</taxon>
        <taxon>Kitasatosporales</taxon>
        <taxon>Streptomycetaceae</taxon>
        <taxon>Streptomyces</taxon>
    </lineage>
</organism>
<keyword evidence="3" id="KW-1185">Reference proteome</keyword>
<protein>
    <submittedName>
        <fullName evidence="2">Uncharacterized protein</fullName>
    </submittedName>
</protein>
<reference evidence="2 3" key="1">
    <citation type="submission" date="2015-10" db="EMBL/GenBank/DDBJ databases">
        <title>Draft genome sequence of Streptomyces yokosukanensis DSM 40224, type strain for the species Streptomyces yokosukanensis.</title>
        <authorList>
            <person name="Ruckert C."/>
            <person name="Winkler A."/>
            <person name="Kalinowski J."/>
            <person name="Kampfer P."/>
            <person name="Glaeser S."/>
        </authorList>
    </citation>
    <scope>NUCLEOTIDE SEQUENCE [LARGE SCALE GENOMIC DNA]</scope>
    <source>
        <strain evidence="2 3">DSM 40224</strain>
    </source>
</reference>
<dbReference type="AlphaFoldDB" id="A0A101NQ83"/>
<proteinExistence type="predicted"/>
<evidence type="ECO:0000256" key="1">
    <source>
        <dbReference type="SAM" id="MobiDB-lite"/>
    </source>
</evidence>